<evidence type="ECO:0000256" key="3">
    <source>
        <dbReference type="ARBA" id="ARBA00022543"/>
    </source>
</evidence>
<feature type="domain" description="PAS" evidence="9">
    <location>
        <begin position="192"/>
        <end position="262"/>
    </location>
</feature>
<dbReference type="SMART" id="SM00091">
    <property type="entry name" value="PAS"/>
    <property type="match status" value="2"/>
</dbReference>
<organism evidence="10">
    <name type="scientific">Prasinoderma singulare</name>
    <dbReference type="NCBI Taxonomy" id="676789"/>
    <lineage>
        <taxon>Eukaryota</taxon>
        <taxon>Viridiplantae</taxon>
        <taxon>Prasinodermophyta</taxon>
        <taxon>Prasinodermophyceae</taxon>
        <taxon>Prasinodermales</taxon>
        <taxon>Prasinodermaceae</taxon>
        <taxon>Prasinoderma</taxon>
    </lineage>
</organism>
<dbReference type="PROSITE" id="PS50112">
    <property type="entry name" value="PAS"/>
    <property type="match status" value="2"/>
</dbReference>
<keyword evidence="3" id="KW-0157">Chromophore</keyword>
<dbReference type="GO" id="GO:0000155">
    <property type="term" value="F:phosphorelay sensor kinase activity"/>
    <property type="evidence" value="ECO:0007669"/>
    <property type="project" value="InterPro"/>
</dbReference>
<dbReference type="InterPro" id="IPR005467">
    <property type="entry name" value="His_kinase_dom"/>
</dbReference>
<keyword evidence="3" id="KW-0600">Photoreceptor protein</keyword>
<dbReference type="GO" id="GO:0006355">
    <property type="term" value="P:regulation of DNA-templated transcription"/>
    <property type="evidence" value="ECO:0007669"/>
    <property type="project" value="InterPro"/>
</dbReference>
<dbReference type="AlphaFoldDB" id="A0A7S3FFC0"/>
<dbReference type="SMART" id="SM00388">
    <property type="entry name" value="HisKA"/>
    <property type="match status" value="1"/>
</dbReference>
<protein>
    <recommendedName>
        <fullName evidence="2">histidine kinase</fullName>
        <ecNumber evidence="2">2.7.13.3</ecNumber>
    </recommendedName>
</protein>
<comment type="catalytic activity">
    <reaction evidence="1">
        <text>ATP + protein L-histidine = ADP + protein N-phospho-L-histidine.</text>
        <dbReference type="EC" id="2.7.13.3"/>
    </reaction>
</comment>
<keyword evidence="6" id="KW-0418">Kinase</keyword>
<dbReference type="SUPFAM" id="SSF47384">
    <property type="entry name" value="Homodimeric domain of signal transducing histidine kinase"/>
    <property type="match status" value="1"/>
</dbReference>
<keyword evidence="4" id="KW-0716">Sensory transduction</keyword>
<evidence type="ECO:0000256" key="2">
    <source>
        <dbReference type="ARBA" id="ARBA00012438"/>
    </source>
</evidence>
<dbReference type="NCBIfam" id="TIGR00229">
    <property type="entry name" value="sensory_box"/>
    <property type="match status" value="2"/>
</dbReference>
<keyword evidence="5" id="KW-0808">Transferase</keyword>
<sequence length="501" mass="53445">MGADSSDAGGDGRRAGTSDGEGASDRAARGPATGDASMVGDGQEAHAPTPAHAAQAPAFPTRQEMVARLFELHMDLCGTGDLENGRYLMCSPSFEAVLGYPLSRLVGHEFVPFMHPDDVESSVLVIERLATGTKMVNFVNRHRHAVDLPSGEPRWVHLEWQAQLDPTDPRICYFFGRDISERIRAEDEVQQMALELSSTLDSANAPIIGIDLDGNVRDFNAKASSLLGYQRTEVFGRPMVDLCTPASRPVLQQILSAVIEDGRSSSALGIGLCTATGDTADLLLNANPRRNAEGCIVGALLIGADVTSYKRAIMAEVELSKVRAASQAKSRFLANMSHEMRTPLNGIIGMNELLYDTLEEGSCQRELSNQIKASADSLLMLVSDILDLTRVEAGKLALETAPFSLLDVVDEALDSVVMLASEKGLEVLVDVAPDVPEAVVGDRGRLKQIMLNLLSNALKFTFDGSIMMVIRCDYPPLDNASDGGGIAGGADGADGGSARCQ</sequence>
<dbReference type="Pfam" id="PF08448">
    <property type="entry name" value="PAS_4"/>
    <property type="match status" value="1"/>
</dbReference>
<name>A0A7S3FFC0_9VIRI</name>
<dbReference type="Gene3D" id="3.30.450.20">
    <property type="entry name" value="PAS domain"/>
    <property type="match status" value="2"/>
</dbReference>
<dbReference type="InterPro" id="IPR013767">
    <property type="entry name" value="PAS_fold"/>
</dbReference>
<accession>A0A7S3FFC0</accession>
<evidence type="ECO:0000256" key="7">
    <source>
        <dbReference type="SAM" id="MobiDB-lite"/>
    </source>
</evidence>
<keyword evidence="3" id="KW-0675">Receptor</keyword>
<dbReference type="CDD" id="cd00130">
    <property type="entry name" value="PAS"/>
    <property type="match status" value="2"/>
</dbReference>
<dbReference type="InterPro" id="IPR003661">
    <property type="entry name" value="HisK_dim/P_dom"/>
</dbReference>
<gene>
    <name evidence="10" type="ORF">PSIN1315_LOCUS9951</name>
</gene>
<feature type="region of interest" description="Disordered" evidence="7">
    <location>
        <begin position="1"/>
        <end position="57"/>
    </location>
</feature>
<evidence type="ECO:0000259" key="9">
    <source>
        <dbReference type="PROSITE" id="PS50112"/>
    </source>
</evidence>
<dbReference type="GO" id="GO:0005886">
    <property type="term" value="C:plasma membrane"/>
    <property type="evidence" value="ECO:0007669"/>
    <property type="project" value="TreeGrafter"/>
</dbReference>
<feature type="domain" description="PAS" evidence="9">
    <location>
        <begin position="83"/>
        <end position="133"/>
    </location>
</feature>
<dbReference type="InterPro" id="IPR013656">
    <property type="entry name" value="PAS_4"/>
</dbReference>
<evidence type="ECO:0000256" key="4">
    <source>
        <dbReference type="ARBA" id="ARBA00022606"/>
    </source>
</evidence>
<dbReference type="Gene3D" id="3.30.565.10">
    <property type="entry name" value="Histidine kinase-like ATPase, C-terminal domain"/>
    <property type="match status" value="1"/>
</dbReference>
<proteinExistence type="predicted"/>
<reference evidence="10" key="1">
    <citation type="submission" date="2021-01" db="EMBL/GenBank/DDBJ databases">
        <authorList>
            <person name="Corre E."/>
            <person name="Pelletier E."/>
            <person name="Niang G."/>
            <person name="Scheremetjew M."/>
            <person name="Finn R."/>
            <person name="Kale V."/>
            <person name="Holt S."/>
            <person name="Cochrane G."/>
            <person name="Meng A."/>
            <person name="Brown T."/>
            <person name="Cohen L."/>
        </authorList>
    </citation>
    <scope>NUCLEOTIDE SEQUENCE</scope>
    <source>
        <strain evidence="10">RCC927</strain>
    </source>
</reference>
<feature type="domain" description="Histidine kinase" evidence="8">
    <location>
        <begin position="335"/>
        <end position="487"/>
    </location>
</feature>
<dbReference type="InterPro" id="IPR036097">
    <property type="entry name" value="HisK_dim/P_sf"/>
</dbReference>
<dbReference type="Pfam" id="PF00989">
    <property type="entry name" value="PAS"/>
    <property type="match status" value="1"/>
</dbReference>
<dbReference type="PROSITE" id="PS50109">
    <property type="entry name" value="HIS_KIN"/>
    <property type="match status" value="1"/>
</dbReference>
<dbReference type="Gene3D" id="1.10.287.130">
    <property type="match status" value="1"/>
</dbReference>
<dbReference type="PANTHER" id="PTHR43047">
    <property type="entry name" value="TWO-COMPONENT HISTIDINE PROTEIN KINASE"/>
    <property type="match status" value="1"/>
</dbReference>
<evidence type="ECO:0000313" key="10">
    <source>
        <dbReference type="EMBL" id="CAE0144612.1"/>
    </source>
</evidence>
<evidence type="ECO:0000256" key="5">
    <source>
        <dbReference type="ARBA" id="ARBA00022679"/>
    </source>
</evidence>
<dbReference type="GO" id="GO:0009881">
    <property type="term" value="F:photoreceptor activity"/>
    <property type="evidence" value="ECO:0007669"/>
    <property type="project" value="UniProtKB-KW"/>
</dbReference>
<dbReference type="EMBL" id="HBHY01015434">
    <property type="protein sequence ID" value="CAE0144612.1"/>
    <property type="molecule type" value="Transcribed_RNA"/>
</dbReference>
<dbReference type="InterPro" id="IPR000014">
    <property type="entry name" value="PAS"/>
</dbReference>
<dbReference type="EC" id="2.7.13.3" evidence="2"/>
<dbReference type="SUPFAM" id="SSF55785">
    <property type="entry name" value="PYP-like sensor domain (PAS domain)"/>
    <property type="match status" value="2"/>
</dbReference>
<dbReference type="InterPro" id="IPR036890">
    <property type="entry name" value="HATPase_C_sf"/>
</dbReference>
<dbReference type="PANTHER" id="PTHR43047:SF72">
    <property type="entry name" value="OSMOSENSING HISTIDINE PROTEIN KINASE SLN1"/>
    <property type="match status" value="1"/>
</dbReference>
<evidence type="ECO:0000256" key="6">
    <source>
        <dbReference type="ARBA" id="ARBA00022777"/>
    </source>
</evidence>
<dbReference type="SUPFAM" id="SSF55874">
    <property type="entry name" value="ATPase domain of HSP90 chaperone/DNA topoisomerase II/histidine kinase"/>
    <property type="match status" value="1"/>
</dbReference>
<evidence type="ECO:0000259" key="8">
    <source>
        <dbReference type="PROSITE" id="PS50109"/>
    </source>
</evidence>
<dbReference type="Pfam" id="PF00512">
    <property type="entry name" value="HisKA"/>
    <property type="match status" value="1"/>
</dbReference>
<dbReference type="CDD" id="cd00082">
    <property type="entry name" value="HisKA"/>
    <property type="match status" value="1"/>
</dbReference>
<feature type="compositionally biased region" description="Low complexity" evidence="7">
    <location>
        <begin position="45"/>
        <end position="57"/>
    </location>
</feature>
<dbReference type="GO" id="GO:0009927">
    <property type="term" value="F:histidine phosphotransfer kinase activity"/>
    <property type="evidence" value="ECO:0007669"/>
    <property type="project" value="TreeGrafter"/>
</dbReference>
<evidence type="ECO:0000256" key="1">
    <source>
        <dbReference type="ARBA" id="ARBA00000085"/>
    </source>
</evidence>
<dbReference type="InterPro" id="IPR035965">
    <property type="entry name" value="PAS-like_dom_sf"/>
</dbReference>